<evidence type="ECO:0000256" key="8">
    <source>
        <dbReference type="ARBA" id="ARBA00023136"/>
    </source>
</evidence>
<organism evidence="10 11">
    <name type="scientific">Rosenbergiella nectarea</name>
    <dbReference type="NCBI Taxonomy" id="988801"/>
    <lineage>
        <taxon>Bacteria</taxon>
        <taxon>Pseudomonadati</taxon>
        <taxon>Pseudomonadota</taxon>
        <taxon>Gammaproteobacteria</taxon>
        <taxon>Enterobacterales</taxon>
        <taxon>Erwiniaceae</taxon>
        <taxon>Rosenbergiella</taxon>
    </lineage>
</organism>
<evidence type="ECO:0000256" key="5">
    <source>
        <dbReference type="ARBA" id="ARBA00022741"/>
    </source>
</evidence>
<proteinExistence type="inferred from homology"/>
<dbReference type="GO" id="GO:0005524">
    <property type="term" value="F:ATP binding"/>
    <property type="evidence" value="ECO:0007669"/>
    <property type="project" value="UniProtKB-KW"/>
</dbReference>
<evidence type="ECO:0000256" key="6">
    <source>
        <dbReference type="ARBA" id="ARBA00022840"/>
    </source>
</evidence>
<dbReference type="SMART" id="SM00382">
    <property type="entry name" value="AAA"/>
    <property type="match status" value="1"/>
</dbReference>
<dbReference type="PANTHER" id="PTHR42788:SF18">
    <property type="entry name" value="TAURINE IMPORT ATP-BINDING PROTEIN TAUB"/>
    <property type="match status" value="1"/>
</dbReference>
<gene>
    <name evidence="10" type="ORF">SAMN05216522_110157</name>
</gene>
<evidence type="ECO:0000256" key="2">
    <source>
        <dbReference type="ARBA" id="ARBA00022448"/>
    </source>
</evidence>
<evidence type="ECO:0000313" key="10">
    <source>
        <dbReference type="EMBL" id="SER05998.1"/>
    </source>
</evidence>
<comment type="similarity">
    <text evidence="1">Belongs to the ABC transporter superfamily. Drug exporter-2 (TC 3.A.1.117) family.</text>
</comment>
<dbReference type="InterPro" id="IPR003439">
    <property type="entry name" value="ABC_transporter-like_ATP-bd"/>
</dbReference>
<evidence type="ECO:0000256" key="1">
    <source>
        <dbReference type="ARBA" id="ARBA00006526"/>
    </source>
</evidence>
<dbReference type="Gene3D" id="3.40.50.300">
    <property type="entry name" value="P-loop containing nucleotide triphosphate hydrolases"/>
    <property type="match status" value="1"/>
</dbReference>
<keyword evidence="7" id="KW-1278">Translocase</keyword>
<evidence type="ECO:0000313" key="11">
    <source>
        <dbReference type="Proteomes" id="UP000242515"/>
    </source>
</evidence>
<evidence type="ECO:0000259" key="9">
    <source>
        <dbReference type="PROSITE" id="PS50893"/>
    </source>
</evidence>
<keyword evidence="6 10" id="KW-0067">ATP-binding</keyword>
<dbReference type="InterPro" id="IPR027417">
    <property type="entry name" value="P-loop_NTPase"/>
</dbReference>
<keyword evidence="4" id="KW-0997">Cell inner membrane</keyword>
<dbReference type="SUPFAM" id="SSF52540">
    <property type="entry name" value="P-loop containing nucleoside triphosphate hydrolases"/>
    <property type="match status" value="1"/>
</dbReference>
<keyword evidence="5" id="KW-0547">Nucleotide-binding</keyword>
<keyword evidence="8" id="KW-0472">Membrane</keyword>
<dbReference type="OrthoDB" id="9802264at2"/>
<sequence length="257" mass="28282">MSQLQIIKGQLTFTHGDVQRPIFDKMTMSINKGGSVVLLGPSGCGKSTLLNVFAGFQPLDQGQVTLNNQCLSGPSGQRAVVFQDDALLPWLNAEHNVEIGLKIQGVPKAQRQKITNDYLELVGLAAHAKQPIQRLSGGQRQRLGLARALAINPDFLLLDEPFGALDALTREKMQALLLTIWKETGVGFLLITHSVDEALLLATDLYLLQGPPTQIMTHQQPPFARRFLDGETVRSLKSDSRFTHDRQSLLDQLLEVA</sequence>
<name>A0A1H9L3U5_9GAMM</name>
<dbReference type="Pfam" id="PF00005">
    <property type="entry name" value="ABC_tran"/>
    <property type="match status" value="1"/>
</dbReference>
<dbReference type="STRING" id="988801.SAMN05216522_110157"/>
<dbReference type="RefSeq" id="WP_092677375.1">
    <property type="nucleotide sequence ID" value="NZ_FOGC01000010.1"/>
</dbReference>
<evidence type="ECO:0000256" key="7">
    <source>
        <dbReference type="ARBA" id="ARBA00022967"/>
    </source>
</evidence>
<keyword evidence="11" id="KW-1185">Reference proteome</keyword>
<dbReference type="InterPro" id="IPR017871">
    <property type="entry name" value="ABC_transporter-like_CS"/>
</dbReference>
<protein>
    <submittedName>
        <fullName evidence="10">Taurine transport system ATP-binding protein</fullName>
    </submittedName>
</protein>
<keyword evidence="3" id="KW-1003">Cell membrane</keyword>
<keyword evidence="2" id="KW-0813">Transport</keyword>
<reference evidence="11" key="1">
    <citation type="submission" date="2016-10" db="EMBL/GenBank/DDBJ databases">
        <authorList>
            <person name="Varghese N."/>
            <person name="Submissions S."/>
        </authorList>
    </citation>
    <scope>NUCLEOTIDE SEQUENCE [LARGE SCALE GENOMIC DNA]</scope>
    <source>
        <strain evidence="11">8N4</strain>
    </source>
</reference>
<dbReference type="GO" id="GO:0016887">
    <property type="term" value="F:ATP hydrolysis activity"/>
    <property type="evidence" value="ECO:0007669"/>
    <property type="project" value="InterPro"/>
</dbReference>
<dbReference type="Proteomes" id="UP000242515">
    <property type="component" value="Unassembled WGS sequence"/>
</dbReference>
<feature type="domain" description="ABC transporter" evidence="9">
    <location>
        <begin position="6"/>
        <end position="235"/>
    </location>
</feature>
<accession>A0A1H9L3U5</accession>
<dbReference type="PROSITE" id="PS00211">
    <property type="entry name" value="ABC_TRANSPORTER_1"/>
    <property type="match status" value="1"/>
</dbReference>
<evidence type="ECO:0000256" key="3">
    <source>
        <dbReference type="ARBA" id="ARBA00022475"/>
    </source>
</evidence>
<dbReference type="InterPro" id="IPR050166">
    <property type="entry name" value="ABC_transporter_ATP-bind"/>
</dbReference>
<dbReference type="PROSITE" id="PS50893">
    <property type="entry name" value="ABC_TRANSPORTER_2"/>
    <property type="match status" value="1"/>
</dbReference>
<evidence type="ECO:0000256" key="4">
    <source>
        <dbReference type="ARBA" id="ARBA00022519"/>
    </source>
</evidence>
<dbReference type="PANTHER" id="PTHR42788">
    <property type="entry name" value="TAURINE IMPORT ATP-BINDING PROTEIN-RELATED"/>
    <property type="match status" value="1"/>
</dbReference>
<dbReference type="AlphaFoldDB" id="A0A1H9L3U5"/>
<dbReference type="EMBL" id="FOGC01000010">
    <property type="protein sequence ID" value="SER05998.1"/>
    <property type="molecule type" value="Genomic_DNA"/>
</dbReference>
<dbReference type="InterPro" id="IPR003593">
    <property type="entry name" value="AAA+_ATPase"/>
</dbReference>